<reference evidence="4 5" key="1">
    <citation type="submission" date="2019-06" db="EMBL/GenBank/DDBJ databases">
        <title>Sequencing the genomes of 1000 actinobacteria strains.</title>
        <authorList>
            <person name="Klenk H.-P."/>
        </authorList>
    </citation>
    <scope>NUCLEOTIDE SEQUENCE [LARGE SCALE GENOMIC DNA]</scope>
    <source>
        <strain evidence="4 5">DSM 45928</strain>
    </source>
</reference>
<evidence type="ECO:0000256" key="2">
    <source>
        <dbReference type="ARBA" id="ARBA00023315"/>
    </source>
</evidence>
<keyword evidence="1 4" id="KW-0808">Transferase</keyword>
<dbReference type="CDD" id="cd07989">
    <property type="entry name" value="LPLAT_AGPAT-like"/>
    <property type="match status" value="1"/>
</dbReference>
<proteinExistence type="predicted"/>
<keyword evidence="2 4" id="KW-0012">Acyltransferase</keyword>
<dbReference type="GO" id="GO:0006654">
    <property type="term" value="P:phosphatidic acid biosynthetic process"/>
    <property type="evidence" value="ECO:0007669"/>
    <property type="project" value="TreeGrafter"/>
</dbReference>
<dbReference type="InterPro" id="IPR002123">
    <property type="entry name" value="Plipid/glycerol_acylTrfase"/>
</dbReference>
<feature type="domain" description="Phospholipid/glycerol acyltransferase" evidence="3">
    <location>
        <begin position="59"/>
        <end position="177"/>
    </location>
</feature>
<dbReference type="SMART" id="SM00563">
    <property type="entry name" value="PlsC"/>
    <property type="match status" value="1"/>
</dbReference>
<dbReference type="InParanoid" id="A0A543APL7"/>
<evidence type="ECO:0000313" key="5">
    <source>
        <dbReference type="Proteomes" id="UP000317043"/>
    </source>
</evidence>
<sequence>MGTSPPDPLRDVEDSTSRKSYRTPALWRFLLRFLRGAVPLFCRLKVTGDVPTRLRGGPIIIVSNHIGTFDPMALIAGCAKQGLAPRMLATGGLFRAPVFGAIMRNSGHIRVDRGSHTVTGALHNAVDALNEGSTVVLYPEGRISLDPGLWPERAKTGAARLALTTGAPVVSVTQWGAHEVMAYDGPLHMAATLISSIWRRPTVTIHFGDIVDLTDLDPAKAGSVRIAADRMSAAGLNRLQRLRVDEPVMPRHVDRIRPLSTARTYKPRPDTVTDDAS</sequence>
<dbReference type="GO" id="GO:0003841">
    <property type="term" value="F:1-acylglycerol-3-phosphate O-acyltransferase activity"/>
    <property type="evidence" value="ECO:0007669"/>
    <property type="project" value="TreeGrafter"/>
</dbReference>
<keyword evidence="5" id="KW-1185">Reference proteome</keyword>
<evidence type="ECO:0000313" key="4">
    <source>
        <dbReference type="EMBL" id="TQL74527.1"/>
    </source>
</evidence>
<dbReference type="Pfam" id="PF01553">
    <property type="entry name" value="Acyltransferase"/>
    <property type="match status" value="1"/>
</dbReference>
<dbReference type="GO" id="GO:0005886">
    <property type="term" value="C:plasma membrane"/>
    <property type="evidence" value="ECO:0007669"/>
    <property type="project" value="TreeGrafter"/>
</dbReference>
<comment type="caution">
    <text evidence="4">The sequence shown here is derived from an EMBL/GenBank/DDBJ whole genome shotgun (WGS) entry which is preliminary data.</text>
</comment>
<dbReference type="AlphaFoldDB" id="A0A543APL7"/>
<organism evidence="4 5">
    <name type="scientific">Stackebrandtia endophytica</name>
    <dbReference type="NCBI Taxonomy" id="1496996"/>
    <lineage>
        <taxon>Bacteria</taxon>
        <taxon>Bacillati</taxon>
        <taxon>Actinomycetota</taxon>
        <taxon>Actinomycetes</taxon>
        <taxon>Glycomycetales</taxon>
        <taxon>Glycomycetaceae</taxon>
        <taxon>Stackebrandtia</taxon>
    </lineage>
</organism>
<dbReference type="Proteomes" id="UP000317043">
    <property type="component" value="Unassembled WGS sequence"/>
</dbReference>
<dbReference type="PANTHER" id="PTHR10434:SF11">
    <property type="entry name" value="1-ACYL-SN-GLYCEROL-3-PHOSPHATE ACYLTRANSFERASE"/>
    <property type="match status" value="1"/>
</dbReference>
<name>A0A543APL7_9ACTN</name>
<dbReference type="RefSeq" id="WP_246099930.1">
    <property type="nucleotide sequence ID" value="NZ_JBHTGS010000002.1"/>
</dbReference>
<dbReference type="EMBL" id="VFOW01000001">
    <property type="protein sequence ID" value="TQL74527.1"/>
    <property type="molecule type" value="Genomic_DNA"/>
</dbReference>
<protein>
    <submittedName>
        <fullName evidence="4">1-acyl-sn-glycerol-3-phosphate acyltransferase</fullName>
    </submittedName>
</protein>
<evidence type="ECO:0000256" key="1">
    <source>
        <dbReference type="ARBA" id="ARBA00022679"/>
    </source>
</evidence>
<dbReference type="PANTHER" id="PTHR10434">
    <property type="entry name" value="1-ACYL-SN-GLYCEROL-3-PHOSPHATE ACYLTRANSFERASE"/>
    <property type="match status" value="1"/>
</dbReference>
<evidence type="ECO:0000259" key="3">
    <source>
        <dbReference type="SMART" id="SM00563"/>
    </source>
</evidence>
<accession>A0A543APL7</accession>
<gene>
    <name evidence="4" type="ORF">FB566_0010</name>
</gene>
<dbReference type="SUPFAM" id="SSF69593">
    <property type="entry name" value="Glycerol-3-phosphate (1)-acyltransferase"/>
    <property type="match status" value="1"/>
</dbReference>